<evidence type="ECO:0000259" key="2">
    <source>
        <dbReference type="PROSITE" id="PS50994"/>
    </source>
</evidence>
<keyword evidence="4" id="KW-1185">Reference proteome</keyword>
<dbReference type="OrthoDB" id="9814072at2"/>
<proteinExistence type="predicted"/>
<feature type="region of interest" description="Disordered" evidence="1">
    <location>
        <begin position="667"/>
        <end position="713"/>
    </location>
</feature>
<dbReference type="PROSITE" id="PS50994">
    <property type="entry name" value="INTEGRASE"/>
    <property type="match status" value="1"/>
</dbReference>
<dbReference type="InterPro" id="IPR001584">
    <property type="entry name" value="Integrase_cat-core"/>
</dbReference>
<name>A0A422QVS7_9RHOB</name>
<dbReference type="SUPFAM" id="SSF53098">
    <property type="entry name" value="Ribonuclease H-like"/>
    <property type="match status" value="1"/>
</dbReference>
<dbReference type="InterPro" id="IPR036397">
    <property type="entry name" value="RNaseH_sf"/>
</dbReference>
<protein>
    <recommendedName>
        <fullName evidence="2">Integrase catalytic domain-containing protein</fullName>
    </recommendedName>
</protein>
<organism evidence="3 4">
    <name type="scientific">Paracoccus methylarcula</name>
    <dbReference type="NCBI Taxonomy" id="72022"/>
    <lineage>
        <taxon>Bacteria</taxon>
        <taxon>Pseudomonadati</taxon>
        <taxon>Pseudomonadota</taxon>
        <taxon>Alphaproteobacteria</taxon>
        <taxon>Rhodobacterales</taxon>
        <taxon>Paracoccaceae</taxon>
        <taxon>Paracoccus</taxon>
    </lineage>
</organism>
<comment type="caution">
    <text evidence="3">The sequence shown here is derived from an EMBL/GenBank/DDBJ whole genome shotgun (WGS) entry which is preliminary data.</text>
</comment>
<evidence type="ECO:0000256" key="1">
    <source>
        <dbReference type="SAM" id="MobiDB-lite"/>
    </source>
</evidence>
<dbReference type="RefSeq" id="WP_123225494.1">
    <property type="nucleotide sequence ID" value="NZ_PXNQ02000008.1"/>
</dbReference>
<dbReference type="GO" id="GO:0015074">
    <property type="term" value="P:DNA integration"/>
    <property type="evidence" value="ECO:0007669"/>
    <property type="project" value="InterPro"/>
</dbReference>
<feature type="compositionally biased region" description="Basic and acidic residues" evidence="1">
    <location>
        <begin position="132"/>
        <end position="142"/>
    </location>
</feature>
<feature type="domain" description="Integrase catalytic" evidence="2">
    <location>
        <begin position="282"/>
        <end position="499"/>
    </location>
</feature>
<feature type="compositionally biased region" description="Polar residues" evidence="1">
    <location>
        <begin position="678"/>
        <end position="705"/>
    </location>
</feature>
<dbReference type="EMBL" id="PXNQ02000008">
    <property type="protein sequence ID" value="RNF34052.1"/>
    <property type="molecule type" value="Genomic_DNA"/>
</dbReference>
<gene>
    <name evidence="3" type="ORF">A7A09_014250</name>
</gene>
<reference evidence="3" key="1">
    <citation type="submission" date="2018-05" db="EMBL/GenBank/DDBJ databases">
        <title>Reclassification of Methylarcula marina and Methylarcula terricola as Paracoccus methylarcula sp.nov., comb.nov. and Paracoccus terricola comb.nov.</title>
        <authorList>
            <person name="Shmareva M.N."/>
            <person name="Doronina N.V."/>
            <person name="Vasilenko O.V."/>
            <person name="Tarlachkov S.V."/>
            <person name="Trotsenko Y.A."/>
        </authorList>
    </citation>
    <scope>NUCLEOTIDE SEQUENCE [LARGE SCALE GENOMIC DNA]</scope>
    <source>
        <strain evidence="3">VKM B-2159</strain>
    </source>
</reference>
<dbReference type="GO" id="GO:0003676">
    <property type="term" value="F:nucleic acid binding"/>
    <property type="evidence" value="ECO:0007669"/>
    <property type="project" value="InterPro"/>
</dbReference>
<feature type="region of interest" description="Disordered" evidence="1">
    <location>
        <begin position="132"/>
        <end position="157"/>
    </location>
</feature>
<dbReference type="AlphaFoldDB" id="A0A422QVS7"/>
<accession>A0A422QVS7</accession>
<dbReference type="InterPro" id="IPR012337">
    <property type="entry name" value="RNaseH-like_sf"/>
</dbReference>
<dbReference type="Gene3D" id="3.30.420.10">
    <property type="entry name" value="Ribonuclease H-like superfamily/Ribonuclease H"/>
    <property type="match status" value="1"/>
</dbReference>
<evidence type="ECO:0000313" key="4">
    <source>
        <dbReference type="Proteomes" id="UP000238137"/>
    </source>
</evidence>
<evidence type="ECO:0000313" key="3">
    <source>
        <dbReference type="EMBL" id="RNF34052.1"/>
    </source>
</evidence>
<sequence length="713" mass="80993">MIFRYDPSDTFVIFGIHYSCTHQTDALCVFEPKNSADGTAKTLSRKEIAFLRRGNNWRFIPGPSTQECIRKSATRSSKSLQYLHQDDRESAVFAFMECMNLKAFHDAGAVKLTPRSLRTNWPKIVGAFRVNEESRNAGDGPRRGGSALPPQRRPHSPETLLKLYRRLRKNNYDPSVLVPRYRVRKGVGRRFCRDTEDFISEKIRAYATQEKMSKVAVAKDTRNAIIAENKRRAERGIRALHVPSERTIERRIDLLDPFEVAVFRDGIDQARMDFARSSGGPDVLYPMERVEIDEWEVDVRTLFKRLAIWNELPADLREDVPSGRRWIYAAIDCATRCILAISVCGRPNADAARRVIGQILEDKTEFAQAVGAEGTWDFFGTPHLICSDTGSAFASDMFVAAVNSLGAIMLFPPIKIPELRSRIERVFGTMARQLMPRLPGRTFDSPKSRGNYPSEVRTVLTDEDLTRILTIWVVDHYHHQEHRGLPGGQSPASRWRELVSKYHVTEPPDTNTRRVALGYEFERVPSKQGVVLLSNHYSCPELESFWRHNKGKSVRLRIEPSNIGAVSVQIGTEWFPAPARNGEELEGMSLVEWTMVMREFRTRYAGEAKLTLPQRNRAIQKIKAIVGDACERTGLIDPDYSAEHLEYLENNLCAGLLFDHPDLPPASDDDVPFGRRITPSTSATKSEQTLAQKQTETFPAVQFNSEPAWKLEE</sequence>
<dbReference type="Proteomes" id="UP000238137">
    <property type="component" value="Unassembled WGS sequence"/>
</dbReference>